<name>A0A437PW68_9BACT</name>
<proteinExistence type="predicted"/>
<protein>
    <submittedName>
        <fullName evidence="2">T9SS type A sorting domain-containing protein</fullName>
    </submittedName>
</protein>
<gene>
    <name evidence="2" type="ORF">EOJ36_00410</name>
</gene>
<comment type="caution">
    <text evidence="2">The sequence shown here is derived from an EMBL/GenBank/DDBJ whole genome shotgun (WGS) entry which is preliminary data.</text>
</comment>
<evidence type="ECO:0000313" key="2">
    <source>
        <dbReference type="EMBL" id="RVU26493.1"/>
    </source>
</evidence>
<dbReference type="EMBL" id="SACY01000001">
    <property type="protein sequence ID" value="RVU26493.1"/>
    <property type="molecule type" value="Genomic_DNA"/>
</dbReference>
<dbReference type="NCBIfam" id="TIGR04183">
    <property type="entry name" value="Por_Secre_tail"/>
    <property type="match status" value="1"/>
</dbReference>
<dbReference type="Pfam" id="PF18962">
    <property type="entry name" value="Por_Secre_tail"/>
    <property type="match status" value="1"/>
</dbReference>
<reference evidence="2 3" key="1">
    <citation type="submission" date="2019-01" db="EMBL/GenBank/DDBJ databases">
        <authorList>
            <person name="Chen W.-M."/>
        </authorList>
    </citation>
    <scope>NUCLEOTIDE SEQUENCE [LARGE SCALE GENOMIC DNA]</scope>
    <source>
        <strain evidence="2 3">FSY-15</strain>
    </source>
</reference>
<dbReference type="AlphaFoldDB" id="A0A437PW68"/>
<sequence>MVEYVKIEYPSLKKIYLPQINATSGNEVNQEILRNDQRNVTSVDGFIKGFATIGTSGFDGVHYNTQGYNQSGLELYRILAEDFYGRPHNQLNYSPNITQIQYLNNQKTKFFIEFDKGQKIITPKDTLLKDKNGLDVLKKPFDSFYFKDSGFPTESSKEENIKKIYGKNNYLYFELNSAPTKDILTYLPAYSSEINLIPICSGPFIKNELGMRAFSFVNEKIKNYLPIKENDLDGDLIPDDVDDCPSIVNPTISDIIVENDFTLTINSTLKSIWYLNGIPIEGENKNKLITYKPGEYSVQLISDNGCSSLKSKTYNKIILGKKEEVEFDVFPNPISNQFLIRNRTSSDLLEKVIIYDILGKEVLNIHSISGDLLINAENWPTGKYFLNGYTSTEKKYHFQIIKE</sequence>
<evidence type="ECO:0000259" key="1">
    <source>
        <dbReference type="Pfam" id="PF18962"/>
    </source>
</evidence>
<dbReference type="InterPro" id="IPR026444">
    <property type="entry name" value="Secre_tail"/>
</dbReference>
<dbReference type="Proteomes" id="UP000282832">
    <property type="component" value="Unassembled WGS sequence"/>
</dbReference>
<accession>A0A437PW68</accession>
<organism evidence="2 3">
    <name type="scientific">Sandaracinomonas limnophila</name>
    <dbReference type="NCBI Taxonomy" id="1862386"/>
    <lineage>
        <taxon>Bacteria</taxon>
        <taxon>Pseudomonadati</taxon>
        <taxon>Bacteroidota</taxon>
        <taxon>Cytophagia</taxon>
        <taxon>Cytophagales</taxon>
        <taxon>Flectobacillaceae</taxon>
        <taxon>Sandaracinomonas</taxon>
    </lineage>
</organism>
<evidence type="ECO:0000313" key="3">
    <source>
        <dbReference type="Proteomes" id="UP000282832"/>
    </source>
</evidence>
<feature type="domain" description="Secretion system C-terminal sorting" evidence="1">
    <location>
        <begin position="329"/>
        <end position="396"/>
    </location>
</feature>
<keyword evidence="3" id="KW-1185">Reference proteome</keyword>